<name>A0ABW6BUY6_9BACT</name>
<dbReference type="Pfam" id="PF00691">
    <property type="entry name" value="OmpA"/>
    <property type="match status" value="1"/>
</dbReference>
<keyword evidence="9" id="KW-1185">Reference proteome</keyword>
<feature type="compositionally biased region" description="Basic and acidic residues" evidence="5">
    <location>
        <begin position="54"/>
        <end position="63"/>
    </location>
</feature>
<dbReference type="Proteomes" id="UP001597641">
    <property type="component" value="Unassembled WGS sequence"/>
</dbReference>
<comment type="subcellular location">
    <subcellularLocation>
        <location evidence="1">Cell outer membrane</location>
    </subcellularLocation>
</comment>
<evidence type="ECO:0000256" key="5">
    <source>
        <dbReference type="SAM" id="MobiDB-lite"/>
    </source>
</evidence>
<dbReference type="PROSITE" id="PS51123">
    <property type="entry name" value="OMPA_2"/>
    <property type="match status" value="1"/>
</dbReference>
<dbReference type="PANTHER" id="PTHR30329:SF21">
    <property type="entry name" value="LIPOPROTEIN YIAD-RELATED"/>
    <property type="match status" value="1"/>
</dbReference>
<evidence type="ECO:0000256" key="2">
    <source>
        <dbReference type="ARBA" id="ARBA00023136"/>
    </source>
</evidence>
<dbReference type="RefSeq" id="WP_377484154.1">
    <property type="nucleotide sequence ID" value="NZ_JBHUOX010000006.1"/>
</dbReference>
<protein>
    <submittedName>
        <fullName evidence="8">OmpA family protein</fullName>
    </submittedName>
</protein>
<evidence type="ECO:0000256" key="1">
    <source>
        <dbReference type="ARBA" id="ARBA00004442"/>
    </source>
</evidence>
<reference evidence="9" key="1">
    <citation type="journal article" date="2019" name="Int. J. Syst. Evol. Microbiol.">
        <title>The Global Catalogue of Microorganisms (GCM) 10K type strain sequencing project: providing services to taxonomists for standard genome sequencing and annotation.</title>
        <authorList>
            <consortium name="The Broad Institute Genomics Platform"/>
            <consortium name="The Broad Institute Genome Sequencing Center for Infectious Disease"/>
            <person name="Wu L."/>
            <person name="Ma J."/>
        </authorList>
    </citation>
    <scope>NUCLEOTIDE SEQUENCE [LARGE SCALE GENOMIC DNA]</scope>
    <source>
        <strain evidence="9">KCTC 23984</strain>
    </source>
</reference>
<keyword evidence="2 4" id="KW-0472">Membrane</keyword>
<feature type="domain" description="OmpA-like" evidence="7">
    <location>
        <begin position="292"/>
        <end position="406"/>
    </location>
</feature>
<dbReference type="CDD" id="cd07185">
    <property type="entry name" value="OmpA_C-like"/>
    <property type="match status" value="1"/>
</dbReference>
<organism evidence="8 9">
    <name type="scientific">Pontibacter toksunensis</name>
    <dbReference type="NCBI Taxonomy" id="1332631"/>
    <lineage>
        <taxon>Bacteria</taxon>
        <taxon>Pseudomonadati</taxon>
        <taxon>Bacteroidota</taxon>
        <taxon>Cytophagia</taxon>
        <taxon>Cytophagales</taxon>
        <taxon>Hymenobacteraceae</taxon>
        <taxon>Pontibacter</taxon>
    </lineage>
</organism>
<evidence type="ECO:0000256" key="3">
    <source>
        <dbReference type="ARBA" id="ARBA00023237"/>
    </source>
</evidence>
<dbReference type="InterPro" id="IPR050330">
    <property type="entry name" value="Bact_OuterMem_StrucFunc"/>
</dbReference>
<dbReference type="InterPro" id="IPR006664">
    <property type="entry name" value="OMP_bac"/>
</dbReference>
<sequence>MNKSIIRFSLSFVLCILMVPAYAQINIGKKLQNKINQKVDQQIDKSIDGALSAPEKKAADKTTEGSAAGTEKDSPESMTADAGEKQKRAWTKYDFVAGDKVLFEDNLIGEENGEFPSRWDLKKGNAEVASFGGEPVINLVQTGTEITPLMKTKDWVPETFTIEFDIFFDSDNPNVAYEVYLLDDSKNYSESLHGHFWDPIDIRANGVRFKTFGTQSEELEAAGIKSQWRHVAIAFNKRSMKVYLDQYRLINIPNVTGKPTGLRIAVDKRIDANTMVKNIFIAEGGKKLYDQVMADGKIVSYGIKFDVNKATIRPESVGALNNIVKLMQEQSALKFSVEGHTDSDGDDNTNMKLSQERSEAVKAYLVSQGITLERLSSKGWGETKPLDKNTTTEAKSNNRRVEFVKL</sequence>
<comment type="caution">
    <text evidence="8">The sequence shown here is derived from an EMBL/GenBank/DDBJ whole genome shotgun (WGS) entry which is preliminary data.</text>
</comment>
<evidence type="ECO:0000256" key="6">
    <source>
        <dbReference type="SAM" id="SignalP"/>
    </source>
</evidence>
<evidence type="ECO:0000313" key="8">
    <source>
        <dbReference type="EMBL" id="MFD3000777.1"/>
    </source>
</evidence>
<dbReference type="Gene3D" id="3.30.1330.60">
    <property type="entry name" value="OmpA-like domain"/>
    <property type="match status" value="1"/>
</dbReference>
<evidence type="ECO:0000313" key="9">
    <source>
        <dbReference type="Proteomes" id="UP001597641"/>
    </source>
</evidence>
<evidence type="ECO:0000256" key="4">
    <source>
        <dbReference type="PROSITE-ProRule" id="PRU00473"/>
    </source>
</evidence>
<dbReference type="EMBL" id="JBHUOX010000006">
    <property type="protein sequence ID" value="MFD3000777.1"/>
    <property type="molecule type" value="Genomic_DNA"/>
</dbReference>
<keyword evidence="3" id="KW-0998">Cell outer membrane</keyword>
<accession>A0ABW6BUY6</accession>
<dbReference type="InterPro" id="IPR006665">
    <property type="entry name" value="OmpA-like"/>
</dbReference>
<dbReference type="PRINTS" id="PR01021">
    <property type="entry name" value="OMPADOMAIN"/>
</dbReference>
<gene>
    <name evidence="8" type="ORF">ACFS7Z_10425</name>
</gene>
<evidence type="ECO:0000259" key="7">
    <source>
        <dbReference type="PROSITE" id="PS51123"/>
    </source>
</evidence>
<dbReference type="PANTHER" id="PTHR30329">
    <property type="entry name" value="STATOR ELEMENT OF FLAGELLAR MOTOR COMPLEX"/>
    <property type="match status" value="1"/>
</dbReference>
<feature type="region of interest" description="Disordered" evidence="5">
    <location>
        <begin position="50"/>
        <end position="85"/>
    </location>
</feature>
<feature type="signal peptide" evidence="6">
    <location>
        <begin position="1"/>
        <end position="23"/>
    </location>
</feature>
<feature type="chain" id="PRO_5046834185" evidence="6">
    <location>
        <begin position="24"/>
        <end position="406"/>
    </location>
</feature>
<proteinExistence type="predicted"/>
<dbReference type="SUPFAM" id="SSF103088">
    <property type="entry name" value="OmpA-like"/>
    <property type="match status" value="1"/>
</dbReference>
<dbReference type="InterPro" id="IPR036737">
    <property type="entry name" value="OmpA-like_sf"/>
</dbReference>
<keyword evidence="6" id="KW-0732">Signal</keyword>